<gene>
    <name evidence="17" type="primary">ND6</name>
</gene>
<dbReference type="PANTHER" id="PTHR11435">
    <property type="entry name" value="NADH UBIQUINONE OXIDOREDUCTASE SUBUNIT ND6"/>
    <property type="match status" value="1"/>
</dbReference>
<feature type="transmembrane region" description="Helical" evidence="15">
    <location>
        <begin position="87"/>
        <end position="109"/>
    </location>
</feature>
<dbReference type="GO" id="GO:0031966">
    <property type="term" value="C:mitochondrial membrane"/>
    <property type="evidence" value="ECO:0007669"/>
    <property type="project" value="UniProtKB-SubCell"/>
</dbReference>
<name>A0A7R7G282_9SAUR</name>
<evidence type="ECO:0000256" key="9">
    <source>
        <dbReference type="ARBA" id="ARBA00022982"/>
    </source>
</evidence>
<dbReference type="EC" id="7.1.1.2" evidence="3 15"/>
<keyword evidence="6 15" id="KW-0679">Respiratory chain</keyword>
<evidence type="ECO:0000256" key="16">
    <source>
        <dbReference type="SAM" id="SignalP"/>
    </source>
</evidence>
<evidence type="ECO:0000256" key="3">
    <source>
        <dbReference type="ARBA" id="ARBA00012944"/>
    </source>
</evidence>
<keyword evidence="12 15" id="KW-0496">Mitochondrion</keyword>
<keyword evidence="11 15" id="KW-0520">NAD</keyword>
<keyword evidence="8 15" id="KW-1278">Translocase</keyword>
<geneLocation type="mitochondrion" evidence="17"/>
<comment type="similarity">
    <text evidence="2 15">Belongs to the complex I subunit 6 family.</text>
</comment>
<dbReference type="PANTHER" id="PTHR11435:SF1">
    <property type="entry name" value="NADH-UBIQUINONE OXIDOREDUCTASE CHAIN 6"/>
    <property type="match status" value="1"/>
</dbReference>
<proteinExistence type="inferred from homology"/>
<evidence type="ECO:0000256" key="7">
    <source>
        <dbReference type="ARBA" id="ARBA00022692"/>
    </source>
</evidence>
<keyword evidence="13 15" id="KW-0472">Membrane</keyword>
<evidence type="ECO:0000256" key="5">
    <source>
        <dbReference type="ARBA" id="ARBA00022448"/>
    </source>
</evidence>
<dbReference type="InterPro" id="IPR001457">
    <property type="entry name" value="NADH_UbQ/plastoQ_OxRdtase_su6"/>
</dbReference>
<keyword evidence="9 15" id="KW-0249">Electron transport</keyword>
<evidence type="ECO:0000256" key="1">
    <source>
        <dbReference type="ARBA" id="ARBA00004225"/>
    </source>
</evidence>
<feature type="chain" id="PRO_5031135092" description="NADH-ubiquinone oxidoreductase chain 6" evidence="16">
    <location>
        <begin position="22"/>
        <end position="172"/>
    </location>
</feature>
<evidence type="ECO:0000256" key="15">
    <source>
        <dbReference type="RuleBase" id="RU004430"/>
    </source>
</evidence>
<dbReference type="GO" id="GO:0008137">
    <property type="term" value="F:NADH dehydrogenase (ubiquinone) activity"/>
    <property type="evidence" value="ECO:0007669"/>
    <property type="project" value="UniProtKB-UniRule"/>
</dbReference>
<comment type="function">
    <text evidence="15">Core subunit of the mitochondrial membrane respiratory chain NADH dehydrogenase (Complex I) which catalyzes electron transfer from NADH through the respiratory chain, using ubiquinone as an electron acceptor. Essential for the catalytic activity and assembly of complex I.</text>
</comment>
<keyword evidence="7 15" id="KW-0812">Transmembrane</keyword>
<evidence type="ECO:0000256" key="14">
    <source>
        <dbReference type="ARBA" id="ARBA00049551"/>
    </source>
</evidence>
<protein>
    <recommendedName>
        <fullName evidence="4 15">NADH-ubiquinone oxidoreductase chain 6</fullName>
        <ecNumber evidence="3 15">7.1.1.2</ecNumber>
    </recommendedName>
</protein>
<dbReference type="AlphaFoldDB" id="A0A7R7G282"/>
<organism evidence="17">
    <name type="scientific">Crossobamon orientalis</name>
    <dbReference type="NCBI Taxonomy" id="401522"/>
    <lineage>
        <taxon>Eukaryota</taxon>
        <taxon>Metazoa</taxon>
        <taxon>Chordata</taxon>
        <taxon>Craniata</taxon>
        <taxon>Vertebrata</taxon>
        <taxon>Euteleostomi</taxon>
        <taxon>Lepidosauria</taxon>
        <taxon>Squamata</taxon>
        <taxon>Bifurcata</taxon>
        <taxon>Gekkota</taxon>
        <taxon>Gekkonidae</taxon>
        <taxon>Gekkoninae</taxon>
        <taxon>Crossobamon</taxon>
    </lineage>
</organism>
<dbReference type="EMBL" id="AB738947">
    <property type="protein sequence ID" value="BCO16592.1"/>
    <property type="molecule type" value="Genomic_DNA"/>
</dbReference>
<evidence type="ECO:0000256" key="10">
    <source>
        <dbReference type="ARBA" id="ARBA00022989"/>
    </source>
</evidence>
<dbReference type="InterPro" id="IPR042106">
    <property type="entry name" value="Nuo/plastoQ_OxRdtase_6_NuoJ"/>
</dbReference>
<feature type="transmembrane region" description="Helical" evidence="15">
    <location>
        <begin position="140"/>
        <end position="161"/>
    </location>
</feature>
<comment type="subcellular location">
    <subcellularLocation>
        <location evidence="1 15">Mitochondrion membrane</location>
        <topology evidence="1 15">Multi-pass membrane protein</topology>
    </subcellularLocation>
</comment>
<feature type="transmembrane region" description="Helical" evidence="15">
    <location>
        <begin position="45"/>
        <end position="75"/>
    </location>
</feature>
<evidence type="ECO:0000256" key="11">
    <source>
        <dbReference type="ARBA" id="ARBA00023027"/>
    </source>
</evidence>
<dbReference type="InterPro" id="IPR050269">
    <property type="entry name" value="ComplexI_Subunit6"/>
</dbReference>
<dbReference type="Pfam" id="PF00499">
    <property type="entry name" value="Oxidored_q3"/>
    <property type="match status" value="1"/>
</dbReference>
<evidence type="ECO:0000313" key="17">
    <source>
        <dbReference type="EMBL" id="BCO16592.1"/>
    </source>
</evidence>
<keyword evidence="10 15" id="KW-1133">Transmembrane helix</keyword>
<dbReference type="Gene3D" id="1.20.120.1200">
    <property type="entry name" value="NADH-ubiquinone/plastoquinone oxidoreductase chain 6, subunit NuoJ"/>
    <property type="match status" value="1"/>
</dbReference>
<keyword evidence="16" id="KW-0732">Signal</keyword>
<comment type="catalytic activity">
    <reaction evidence="14 15">
        <text>a ubiquinone + NADH + 5 H(+)(in) = a ubiquinol + NAD(+) + 4 H(+)(out)</text>
        <dbReference type="Rhea" id="RHEA:29091"/>
        <dbReference type="Rhea" id="RHEA-COMP:9565"/>
        <dbReference type="Rhea" id="RHEA-COMP:9566"/>
        <dbReference type="ChEBI" id="CHEBI:15378"/>
        <dbReference type="ChEBI" id="CHEBI:16389"/>
        <dbReference type="ChEBI" id="CHEBI:17976"/>
        <dbReference type="ChEBI" id="CHEBI:57540"/>
        <dbReference type="ChEBI" id="CHEBI:57945"/>
        <dbReference type="EC" id="7.1.1.2"/>
    </reaction>
</comment>
<evidence type="ECO:0000256" key="13">
    <source>
        <dbReference type="ARBA" id="ARBA00023136"/>
    </source>
</evidence>
<keyword evidence="15" id="KW-0830">Ubiquinone</keyword>
<evidence type="ECO:0000256" key="12">
    <source>
        <dbReference type="ARBA" id="ARBA00023128"/>
    </source>
</evidence>
<feature type="signal peptide" evidence="16">
    <location>
        <begin position="1"/>
        <end position="21"/>
    </location>
</feature>
<evidence type="ECO:0000256" key="2">
    <source>
        <dbReference type="ARBA" id="ARBA00005698"/>
    </source>
</evidence>
<evidence type="ECO:0000256" key="4">
    <source>
        <dbReference type="ARBA" id="ARBA00021095"/>
    </source>
</evidence>
<reference evidence="17" key="1">
    <citation type="submission" date="2012-07" db="EMBL/GenBank/DDBJ databases">
        <title>Nearly complete mitochondrial genome sequence of Crossobamon orientalis.</title>
        <authorList>
            <person name="Kumazawa Y."/>
        </authorList>
    </citation>
    <scope>NUCLEOTIDE SEQUENCE</scope>
    <source>
        <strain evidence="17">Cori1</strain>
    </source>
</reference>
<evidence type="ECO:0000256" key="6">
    <source>
        <dbReference type="ARBA" id="ARBA00022660"/>
    </source>
</evidence>
<evidence type="ECO:0000256" key="8">
    <source>
        <dbReference type="ARBA" id="ARBA00022967"/>
    </source>
</evidence>
<keyword evidence="5 15" id="KW-0813">Transport</keyword>
<sequence>MALLLFLLGLCLILGIVGVAANPSPYYGAAALVLSVVSGCGWLVTFGGSFLGIVLFLIYLGGMLVVFAYSVALAAEPYPETWGDWYVVWYVFGFLWLVLLMGAYLVGVWGGHGFGGLDGGGMFDLRVDVCGVVVLFSDGWGILLLCGWSLLLALFVVLELVRGRARGALRVP</sequence>
<accession>A0A7R7G282</accession>